<feature type="transmembrane region" description="Helical" evidence="1">
    <location>
        <begin position="52"/>
        <end position="75"/>
    </location>
</feature>
<feature type="transmembrane region" description="Helical" evidence="1">
    <location>
        <begin position="190"/>
        <end position="214"/>
    </location>
</feature>
<evidence type="ECO:0000313" key="3">
    <source>
        <dbReference type="Proteomes" id="UP000481033"/>
    </source>
</evidence>
<dbReference type="Proteomes" id="UP000481033">
    <property type="component" value="Unassembled WGS sequence"/>
</dbReference>
<accession>A0A6M0RR83</accession>
<dbReference type="RefSeq" id="WP_163701616.1">
    <property type="nucleotide sequence ID" value="NZ_QXHD01000004.1"/>
</dbReference>
<keyword evidence="1" id="KW-0812">Transmembrane</keyword>
<keyword evidence="1" id="KW-1133">Transmembrane helix</keyword>
<gene>
    <name evidence="2" type="ORF">DXZ20_24665</name>
</gene>
<keyword evidence="3" id="KW-1185">Reference proteome</keyword>
<feature type="transmembrane region" description="Helical" evidence="1">
    <location>
        <begin position="12"/>
        <end position="32"/>
    </location>
</feature>
<reference evidence="2 3" key="1">
    <citation type="journal article" date="2020" name="Microb. Ecol.">
        <title>Ecogenomics of the Marine Benthic Filamentous Cyanobacterium Adonisia.</title>
        <authorList>
            <person name="Walter J.M."/>
            <person name="Coutinho F.H."/>
            <person name="Leomil L."/>
            <person name="Hargreaves P.I."/>
            <person name="Campeao M.E."/>
            <person name="Vieira V.V."/>
            <person name="Silva B.S."/>
            <person name="Fistarol G.O."/>
            <person name="Salomon P.S."/>
            <person name="Sawabe T."/>
            <person name="Mino S."/>
            <person name="Hosokawa M."/>
            <person name="Miyashita H."/>
            <person name="Maruyama F."/>
            <person name="van Verk M.C."/>
            <person name="Dutilh B.E."/>
            <person name="Thompson C.C."/>
            <person name="Thompson F.L."/>
        </authorList>
    </citation>
    <scope>NUCLEOTIDE SEQUENCE [LARGE SCALE GENOMIC DNA]</scope>
    <source>
        <strain evidence="2 3">CCMR0081</strain>
    </source>
</reference>
<evidence type="ECO:0000256" key="1">
    <source>
        <dbReference type="SAM" id="Phobius"/>
    </source>
</evidence>
<organism evidence="2 3">
    <name type="scientific">Adonisia turfae CCMR0081</name>
    <dbReference type="NCBI Taxonomy" id="2292702"/>
    <lineage>
        <taxon>Bacteria</taxon>
        <taxon>Bacillati</taxon>
        <taxon>Cyanobacteriota</taxon>
        <taxon>Adonisia</taxon>
        <taxon>Adonisia turfae</taxon>
    </lineage>
</organism>
<feature type="transmembrane region" description="Helical" evidence="1">
    <location>
        <begin position="112"/>
        <end position="131"/>
    </location>
</feature>
<feature type="transmembrane region" description="Helical" evidence="1">
    <location>
        <begin position="152"/>
        <end position="170"/>
    </location>
</feature>
<dbReference type="AlphaFoldDB" id="A0A6M0RR83"/>
<protein>
    <submittedName>
        <fullName evidence="2">Uncharacterized protein</fullName>
    </submittedName>
</protein>
<name>A0A6M0RR83_9CYAN</name>
<keyword evidence="1" id="KW-0472">Membrane</keyword>
<dbReference type="EMBL" id="QXHD01000004">
    <property type="protein sequence ID" value="NEZ58774.1"/>
    <property type="molecule type" value="Genomic_DNA"/>
</dbReference>
<proteinExistence type="predicted"/>
<comment type="caution">
    <text evidence="2">The sequence shown here is derived from an EMBL/GenBank/DDBJ whole genome shotgun (WGS) entry which is preliminary data.</text>
</comment>
<sequence length="231" mass="25624">MTSNSGARRASEIATLGFWLLATAVLGVVLLLNLQPWFALGVDYMSQIDKGILIRFADWLIGGRVAKVLGLIFLFAAARSFKKKPWLAAWLVMCGIVLLLSANTLVSAIGELVGFVFWSWIQIIQVAPMICQYSIAGRNRSWMEGLRQYRNAAYLVEAIACFIKYPPYAGGDTSRLLSDLTTGFYLDASLWNWGNFFWAIATMAAVELTLHFLLKAAVAIRVTRVMAEETA</sequence>
<feature type="transmembrane region" description="Helical" evidence="1">
    <location>
        <begin position="87"/>
        <end position="106"/>
    </location>
</feature>
<evidence type="ECO:0000313" key="2">
    <source>
        <dbReference type="EMBL" id="NEZ58774.1"/>
    </source>
</evidence>